<evidence type="ECO:0000256" key="3">
    <source>
        <dbReference type="ARBA" id="ARBA00023002"/>
    </source>
</evidence>
<dbReference type="GO" id="GO:0051537">
    <property type="term" value="F:2 iron, 2 sulfur cluster binding"/>
    <property type="evidence" value="ECO:0007669"/>
    <property type="project" value="UniProtKB-KW"/>
</dbReference>
<gene>
    <name evidence="7" type="ORF">METZ01_LOCUS396195</name>
</gene>
<proteinExistence type="predicted"/>
<feature type="non-terminal residue" evidence="7">
    <location>
        <position position="109"/>
    </location>
</feature>
<accession>A0A382VBT4</accession>
<dbReference type="PROSITE" id="PS51296">
    <property type="entry name" value="RIESKE"/>
    <property type="match status" value="1"/>
</dbReference>
<evidence type="ECO:0000259" key="6">
    <source>
        <dbReference type="PROSITE" id="PS51296"/>
    </source>
</evidence>
<evidence type="ECO:0000256" key="1">
    <source>
        <dbReference type="ARBA" id="ARBA00022714"/>
    </source>
</evidence>
<dbReference type="InterPro" id="IPR036922">
    <property type="entry name" value="Rieske_2Fe-2S_sf"/>
</dbReference>
<dbReference type="GO" id="GO:0016491">
    <property type="term" value="F:oxidoreductase activity"/>
    <property type="evidence" value="ECO:0007669"/>
    <property type="project" value="UniProtKB-KW"/>
</dbReference>
<dbReference type="InterPro" id="IPR017941">
    <property type="entry name" value="Rieske_2Fe-2S"/>
</dbReference>
<evidence type="ECO:0000256" key="4">
    <source>
        <dbReference type="ARBA" id="ARBA00023004"/>
    </source>
</evidence>
<dbReference type="EMBL" id="UINC01150350">
    <property type="protein sequence ID" value="SVD43341.1"/>
    <property type="molecule type" value="Genomic_DNA"/>
</dbReference>
<dbReference type="PANTHER" id="PTHR21266">
    <property type="entry name" value="IRON-SULFUR DOMAIN CONTAINING PROTEIN"/>
    <property type="match status" value="1"/>
</dbReference>
<keyword evidence="3" id="KW-0560">Oxidoreductase</keyword>
<keyword evidence="4" id="KW-0408">Iron</keyword>
<evidence type="ECO:0000313" key="7">
    <source>
        <dbReference type="EMBL" id="SVD43341.1"/>
    </source>
</evidence>
<evidence type="ECO:0000256" key="5">
    <source>
        <dbReference type="ARBA" id="ARBA00023014"/>
    </source>
</evidence>
<reference evidence="7" key="1">
    <citation type="submission" date="2018-05" db="EMBL/GenBank/DDBJ databases">
        <authorList>
            <person name="Lanie J.A."/>
            <person name="Ng W.-L."/>
            <person name="Kazmierczak K.M."/>
            <person name="Andrzejewski T.M."/>
            <person name="Davidsen T.M."/>
            <person name="Wayne K.J."/>
            <person name="Tettelin H."/>
            <person name="Glass J.I."/>
            <person name="Rusch D."/>
            <person name="Podicherti R."/>
            <person name="Tsui H.-C.T."/>
            <person name="Winkler M.E."/>
        </authorList>
    </citation>
    <scope>NUCLEOTIDE SEQUENCE</scope>
</reference>
<feature type="domain" description="Rieske" evidence="6">
    <location>
        <begin position="27"/>
        <end position="109"/>
    </location>
</feature>
<dbReference type="GO" id="GO:0046872">
    <property type="term" value="F:metal ion binding"/>
    <property type="evidence" value="ECO:0007669"/>
    <property type="project" value="UniProtKB-KW"/>
</dbReference>
<dbReference type="SUPFAM" id="SSF50022">
    <property type="entry name" value="ISP domain"/>
    <property type="match status" value="1"/>
</dbReference>
<protein>
    <recommendedName>
        <fullName evidence="6">Rieske domain-containing protein</fullName>
    </recommendedName>
</protein>
<organism evidence="7">
    <name type="scientific">marine metagenome</name>
    <dbReference type="NCBI Taxonomy" id="408172"/>
    <lineage>
        <taxon>unclassified sequences</taxon>
        <taxon>metagenomes</taxon>
        <taxon>ecological metagenomes</taxon>
    </lineage>
</organism>
<dbReference type="Pfam" id="PF00355">
    <property type="entry name" value="Rieske"/>
    <property type="match status" value="1"/>
</dbReference>
<name>A0A382VBT4_9ZZZZ</name>
<keyword evidence="5" id="KW-0411">Iron-sulfur</keyword>
<dbReference type="PANTHER" id="PTHR21266:SF59">
    <property type="entry name" value="BLR4922 PROTEIN"/>
    <property type="match status" value="1"/>
</dbReference>
<dbReference type="InterPro" id="IPR050584">
    <property type="entry name" value="Cholesterol_7-desaturase"/>
</dbReference>
<dbReference type="AlphaFoldDB" id="A0A382VBT4"/>
<evidence type="ECO:0000256" key="2">
    <source>
        <dbReference type="ARBA" id="ARBA00022723"/>
    </source>
</evidence>
<keyword evidence="2" id="KW-0479">Metal-binding</keyword>
<dbReference type="Gene3D" id="2.102.10.10">
    <property type="entry name" value="Rieske [2Fe-2S] iron-sulphur domain"/>
    <property type="match status" value="1"/>
</dbReference>
<keyword evidence="1" id="KW-0001">2Fe-2S</keyword>
<sequence length="109" mass="12083">MLSTTDNNLLTQVGPGTPMGQYLRRYWVPTLLSEEVPEPDCPPVRVTILGETLVAFRATDGNVGLLDNNCPHRRASIFFGRNEDGGLRCVYHGWKFDSTGNCVDMPSEP</sequence>